<reference evidence="2 3" key="1">
    <citation type="journal article" date="2003" name="Virology">
        <title>A novel porcine gammaherpesvirus.</title>
        <authorList>
            <person name="Chmielewicz B."/>
            <person name="Goltz M."/>
            <person name="Franz T."/>
            <person name="Bauer C."/>
            <person name="Brema S."/>
            <person name="Ellerbrok H."/>
            <person name="Beckmann S."/>
            <person name="Rziha H.J."/>
            <person name="Lahrmann K.H."/>
            <person name="Romero C."/>
            <person name="Ehlers B."/>
        </authorList>
    </citation>
    <scope>NUCLEOTIDE SEQUENCE [LARGE SCALE GENOMIC DNA]</scope>
    <source>
        <strain evidence="2">489</strain>
    </source>
</reference>
<dbReference type="InterPro" id="IPR004289">
    <property type="entry name" value="Herpes_UL92"/>
</dbReference>
<sequence length="214" mass="24294">MSGLSGLNAAHQCEFRMVENMATSYHNVQTIYMCVVCDKYHVCDGGTECLPLNTGENMVCLFTGKCMAENLQNINFLCDEIKTKCDKTYEDHSFENILESLKQDIQLYFSRSNLSVIKNKIFDASGELKKEIDKVLKLSFQCCQHLFGEISYAYDLVCSIYIHVIISVYATQTVYGNLLFKCTKNKKHDVVVKNIREVWMSTLITGDTGDPIAN</sequence>
<dbReference type="KEGG" id="vg:65101062"/>
<dbReference type="RefSeq" id="YP_010085978.1">
    <property type="nucleotide sequence ID" value="NC_055234.1"/>
</dbReference>
<evidence type="ECO:0000256" key="1">
    <source>
        <dbReference type="ARBA" id="ARBA00009153"/>
    </source>
</evidence>
<accession>Q8B3Z1</accession>
<name>Q8B3Z1_9GAMA</name>
<protein>
    <recommendedName>
        <fullName evidence="4">Protein UL92</fullName>
    </recommendedName>
</protein>
<keyword evidence="3" id="KW-1185">Reference proteome</keyword>
<proteinExistence type="inferred from homology"/>
<comment type="similarity">
    <text evidence="1">Belongs to the herpesviridae UL92 family.</text>
</comment>
<evidence type="ECO:0008006" key="4">
    <source>
        <dbReference type="Google" id="ProtNLM"/>
    </source>
</evidence>
<dbReference type="Proteomes" id="UP000325694">
    <property type="component" value="Segment"/>
</dbReference>
<dbReference type="Pfam" id="PF03048">
    <property type="entry name" value="Herpes_UL92"/>
    <property type="match status" value="1"/>
</dbReference>
<dbReference type="EMBL" id="AY170316">
    <property type="protein sequence ID" value="AAO12333.1"/>
    <property type="molecule type" value="Genomic_DNA"/>
</dbReference>
<evidence type="ECO:0000313" key="2">
    <source>
        <dbReference type="EMBL" id="AAO12333.1"/>
    </source>
</evidence>
<evidence type="ECO:0000313" key="3">
    <source>
        <dbReference type="Proteomes" id="UP000325694"/>
    </source>
</evidence>
<organism evidence="2 3">
    <name type="scientific">Suid gammaherpesvirus 5</name>
    <dbReference type="NCBI Taxonomy" id="1960251"/>
    <lineage>
        <taxon>Viruses</taxon>
        <taxon>Duplodnaviria</taxon>
        <taxon>Heunggongvirae</taxon>
        <taxon>Peploviricota</taxon>
        <taxon>Herviviricetes</taxon>
        <taxon>Herpesvirales</taxon>
        <taxon>Orthoherpesviridae</taxon>
        <taxon>Gammaherpesvirinae</taxon>
        <taxon>Macavirus</taxon>
        <taxon>Macavirus suidgamma5</taxon>
    </lineage>
</organism>
<dbReference type="GeneID" id="65101062"/>